<gene>
    <name evidence="3" type="ORF">Tco_0873538</name>
</gene>
<organism evidence="3 4">
    <name type="scientific">Tanacetum coccineum</name>
    <dbReference type="NCBI Taxonomy" id="301880"/>
    <lineage>
        <taxon>Eukaryota</taxon>
        <taxon>Viridiplantae</taxon>
        <taxon>Streptophyta</taxon>
        <taxon>Embryophyta</taxon>
        <taxon>Tracheophyta</taxon>
        <taxon>Spermatophyta</taxon>
        <taxon>Magnoliopsida</taxon>
        <taxon>eudicotyledons</taxon>
        <taxon>Gunneridae</taxon>
        <taxon>Pentapetalae</taxon>
        <taxon>asterids</taxon>
        <taxon>campanulids</taxon>
        <taxon>Asterales</taxon>
        <taxon>Asteraceae</taxon>
        <taxon>Asteroideae</taxon>
        <taxon>Anthemideae</taxon>
        <taxon>Anthemidinae</taxon>
        <taxon>Tanacetum</taxon>
    </lineage>
</organism>
<keyword evidence="4" id="KW-1185">Reference proteome</keyword>
<dbReference type="SUPFAM" id="SSF50630">
    <property type="entry name" value="Acid proteases"/>
    <property type="match status" value="1"/>
</dbReference>
<feature type="domain" description="Retrotransposon gag" evidence="2">
    <location>
        <begin position="90"/>
        <end position="185"/>
    </location>
</feature>
<feature type="compositionally biased region" description="Basic and acidic residues" evidence="1">
    <location>
        <begin position="505"/>
        <end position="515"/>
    </location>
</feature>
<feature type="region of interest" description="Disordered" evidence="1">
    <location>
        <begin position="505"/>
        <end position="539"/>
    </location>
</feature>
<dbReference type="Gene3D" id="2.40.70.10">
    <property type="entry name" value="Acid Proteases"/>
    <property type="match status" value="1"/>
</dbReference>
<proteinExistence type="predicted"/>
<reference evidence="3" key="1">
    <citation type="journal article" date="2022" name="Int. J. Mol. Sci.">
        <title>Draft Genome of Tanacetum Coccineum: Genomic Comparison of Closely Related Tanacetum-Family Plants.</title>
        <authorList>
            <person name="Yamashiro T."/>
            <person name="Shiraishi A."/>
            <person name="Nakayama K."/>
            <person name="Satake H."/>
        </authorList>
    </citation>
    <scope>NUCLEOTIDE SEQUENCE</scope>
</reference>
<feature type="compositionally biased region" description="Basic and acidic residues" evidence="1">
    <location>
        <begin position="243"/>
        <end position="256"/>
    </location>
</feature>
<evidence type="ECO:0000313" key="3">
    <source>
        <dbReference type="EMBL" id="GJT14832.1"/>
    </source>
</evidence>
<evidence type="ECO:0000256" key="1">
    <source>
        <dbReference type="SAM" id="MobiDB-lite"/>
    </source>
</evidence>
<dbReference type="InterPro" id="IPR005162">
    <property type="entry name" value="Retrotrans_gag_dom"/>
</dbReference>
<dbReference type="InterPro" id="IPR001969">
    <property type="entry name" value="Aspartic_peptidase_AS"/>
</dbReference>
<accession>A0ABQ5BM17</accession>
<dbReference type="PROSITE" id="PS00141">
    <property type="entry name" value="ASP_PROTEASE"/>
    <property type="match status" value="1"/>
</dbReference>
<protein>
    <submittedName>
        <fullName evidence="3">Retrotransposon gag domain, aspartic peptidase domain protein</fullName>
    </submittedName>
</protein>
<feature type="region of interest" description="Disordered" evidence="1">
    <location>
        <begin position="214"/>
        <end position="256"/>
    </location>
</feature>
<sequence>MGEITKIREEFGEEVSTLHQTIENLQADVALCKRSLASSGSNTNHGPKIDVPKPSPFVGKREARAVDDFLWEMEQYLEGVNVVDDAFKIKMATRYLKDTAALWWRRRYGDIERGTATIDTWAEFVADFKKQFYPENAKNEAKSRLRKLKQSGTIREYVKEFTTLVLEIPELSDQDSLFYFLDGLQGWAKTELERRGVQDLSTAIAQAEALIDFSTRRDSSKPKDKKVNQEKGGGDKNAQPKVDAARKPPTGKDKNLKTSYKNGGCFICDGPHRARDCPKKASLNGMSAHDDEEASDGGSMGSIRILNAIKAKTEVPKVVGKGLQYVEATINGVKVRALVDSGATHNFVAVDEAKRLGINATKGSGTIKAVNSPAKAIHGVAKDVRAKIGEWEGMIDLSVVPMDDFKVVLGLEFLDKVRAFPMPFANSLCILDGGKTCMVSTERDAKSGAKTLSAMQFKKGFNKSEPCYLAVTRLETDEGSSKVKVPKVIERVLDEFKDVMPKELPKKLPPRREVDQTIELETGSKPPAKALYRMPPPEL</sequence>
<dbReference type="Pfam" id="PF13975">
    <property type="entry name" value="gag-asp_proteas"/>
    <property type="match status" value="1"/>
</dbReference>
<dbReference type="EMBL" id="BQNB010013346">
    <property type="protein sequence ID" value="GJT14832.1"/>
    <property type="molecule type" value="Genomic_DNA"/>
</dbReference>
<evidence type="ECO:0000259" key="2">
    <source>
        <dbReference type="Pfam" id="PF03732"/>
    </source>
</evidence>
<dbReference type="InterPro" id="IPR021109">
    <property type="entry name" value="Peptidase_aspartic_dom_sf"/>
</dbReference>
<reference evidence="3" key="2">
    <citation type="submission" date="2022-01" db="EMBL/GenBank/DDBJ databases">
        <authorList>
            <person name="Yamashiro T."/>
            <person name="Shiraishi A."/>
            <person name="Satake H."/>
            <person name="Nakayama K."/>
        </authorList>
    </citation>
    <scope>NUCLEOTIDE SEQUENCE</scope>
</reference>
<dbReference type="Pfam" id="PF03732">
    <property type="entry name" value="Retrotrans_gag"/>
    <property type="match status" value="1"/>
</dbReference>
<dbReference type="CDD" id="cd00303">
    <property type="entry name" value="retropepsin_like"/>
    <property type="match status" value="1"/>
</dbReference>
<feature type="compositionally biased region" description="Basic and acidic residues" evidence="1">
    <location>
        <begin position="214"/>
        <end position="234"/>
    </location>
</feature>
<dbReference type="PANTHER" id="PTHR15503:SF45">
    <property type="entry name" value="RNA-DIRECTED DNA POLYMERASE HOMOLOG"/>
    <property type="match status" value="1"/>
</dbReference>
<comment type="caution">
    <text evidence="3">The sequence shown here is derived from an EMBL/GenBank/DDBJ whole genome shotgun (WGS) entry which is preliminary data.</text>
</comment>
<dbReference type="InterPro" id="IPR032567">
    <property type="entry name" value="RTL1-rel"/>
</dbReference>
<dbReference type="PANTHER" id="PTHR15503">
    <property type="entry name" value="LDOC1 RELATED"/>
    <property type="match status" value="1"/>
</dbReference>
<name>A0ABQ5BM17_9ASTR</name>
<evidence type="ECO:0000313" key="4">
    <source>
        <dbReference type="Proteomes" id="UP001151760"/>
    </source>
</evidence>
<dbReference type="Proteomes" id="UP001151760">
    <property type="component" value="Unassembled WGS sequence"/>
</dbReference>